<dbReference type="OrthoDB" id="445769at2759"/>
<dbReference type="Proteomes" id="UP000591131">
    <property type="component" value="Unassembled WGS sequence"/>
</dbReference>
<gene>
    <name evidence="2" type="ORF">FOL47_002828</name>
</gene>
<evidence type="ECO:0000313" key="3">
    <source>
        <dbReference type="Proteomes" id="UP000591131"/>
    </source>
</evidence>
<accession>A0A7J6MCY5</accession>
<evidence type="ECO:0000256" key="1">
    <source>
        <dbReference type="SAM" id="MobiDB-lite"/>
    </source>
</evidence>
<feature type="compositionally biased region" description="Low complexity" evidence="1">
    <location>
        <begin position="390"/>
        <end position="417"/>
    </location>
</feature>
<protein>
    <submittedName>
        <fullName evidence="2">Uncharacterized protein</fullName>
    </submittedName>
</protein>
<evidence type="ECO:0000313" key="2">
    <source>
        <dbReference type="EMBL" id="KAF4668871.1"/>
    </source>
</evidence>
<reference evidence="2 3" key="1">
    <citation type="submission" date="2020-04" db="EMBL/GenBank/DDBJ databases">
        <title>Perkinsus chesapeaki whole genome sequence.</title>
        <authorList>
            <person name="Bogema D.R."/>
        </authorList>
    </citation>
    <scope>NUCLEOTIDE SEQUENCE [LARGE SCALE GENOMIC DNA]</scope>
    <source>
        <strain evidence="2">ATCC PRA-425</strain>
    </source>
</reference>
<organism evidence="2 3">
    <name type="scientific">Perkinsus chesapeaki</name>
    <name type="common">Clam parasite</name>
    <name type="synonym">Perkinsus andrewsi</name>
    <dbReference type="NCBI Taxonomy" id="330153"/>
    <lineage>
        <taxon>Eukaryota</taxon>
        <taxon>Sar</taxon>
        <taxon>Alveolata</taxon>
        <taxon>Perkinsozoa</taxon>
        <taxon>Perkinsea</taxon>
        <taxon>Perkinsida</taxon>
        <taxon>Perkinsidae</taxon>
        <taxon>Perkinsus</taxon>
    </lineage>
</organism>
<feature type="compositionally biased region" description="Basic and acidic residues" evidence="1">
    <location>
        <begin position="422"/>
        <end position="433"/>
    </location>
</feature>
<dbReference type="AlphaFoldDB" id="A0A7J6MCY5"/>
<keyword evidence="3" id="KW-1185">Reference proteome</keyword>
<sequence>MKSISDLIQGLCSDPQIGIVEAVAQHPPERRVLKPAGIRNLTIRLSLAPPDSTEEQLLLAASALLSRSNCDAMNDCGMLDTVAGKALTGGIKSDRRSSTLADLMARQRGRSSASEAGQCSYLGRILELGDVHLPGGGRKVNSGNLSLALLLIAVPVVSGNLSQDLVSRILDLVAGSRMTDVGFRTHGVSLLAGMAGKLAAPPTARQASAVIARLPASLYTGRVGVALNVLRELRESGAGLGECVRPLTDIVLCERSPGHLLVESATLLACDDVDLSCYYERLRKRFEDLYSEHFSNNDDVDAVRAGGRMACAVVARLVVRAAGSEIDSTVNEDLSERLLEVLRQLVYVKSEAGLLTPRTVVKMHMELSWLKGEDPFAGLLSDMAAEGGDEASSTTSMSVDSSERSVGSQSSGSASPSEDSEPQAKRLKVEPKRFPLKRPRHSPATDRRPLTPSSIHSMPCPPRQGPLLKRHRTCHPAGRDPPTFPVPEKHPPPRVPGKSLLRRLPSNAPHQTDRLKGRGTCRTQRTKKVHELAEVRTALDKAYDEDDTERFVELQERESTLETEIAHYRDVIGTCSSKIDCLLSDSSHRANPQAPTDLSLVAYNDSVTSLATVFADALAKATSNGPSTSTPTKMSDVREVSVSSRTLNDVSLLAIHYRRMEALSSAANFGEKDEDGRFCPYDSIKVPVIEKFLETLSPLSTIVNEAARHIDSPTVGHNWASLKDILLDKFCSAQAVRNEVKKRVAKLTFPGAANIDQYIDQLRDIRTLHLSTDHKCTTVSDTGVCQCFDQNTHFIDSVLKPVPRDLKVQLVRTSFLRPVNNTSRGTT</sequence>
<feature type="region of interest" description="Disordered" evidence="1">
    <location>
        <begin position="478"/>
        <end position="519"/>
    </location>
</feature>
<comment type="caution">
    <text evidence="2">The sequence shown here is derived from an EMBL/GenBank/DDBJ whole genome shotgun (WGS) entry which is preliminary data.</text>
</comment>
<dbReference type="EMBL" id="JAAPAO010000182">
    <property type="protein sequence ID" value="KAF4668871.1"/>
    <property type="molecule type" value="Genomic_DNA"/>
</dbReference>
<feature type="region of interest" description="Disordered" evidence="1">
    <location>
        <begin position="386"/>
        <end position="464"/>
    </location>
</feature>
<name>A0A7J6MCY5_PERCH</name>
<proteinExistence type="predicted"/>